<dbReference type="RefSeq" id="WP_145086620.1">
    <property type="nucleotide sequence ID" value="NZ_CP036274.1"/>
</dbReference>
<dbReference type="Proteomes" id="UP000315017">
    <property type="component" value="Chromosome"/>
</dbReference>
<dbReference type="OrthoDB" id="292474at2"/>
<keyword evidence="2" id="KW-0812">Transmembrane</keyword>
<keyword evidence="2" id="KW-0472">Membrane</keyword>
<dbReference type="EMBL" id="CP036274">
    <property type="protein sequence ID" value="QDU26295.1"/>
    <property type="molecule type" value="Genomic_DNA"/>
</dbReference>
<feature type="region of interest" description="Disordered" evidence="1">
    <location>
        <begin position="59"/>
        <end position="86"/>
    </location>
</feature>
<sequence length="303" mass="32890">MPIRFACQHCDQKLSVGSQKAGTKANCPRCKEAVRVPGVAARQERVTAQSMLVMAGKPEPLDEPIAPPLVGGQNEPSESPLETSELVFDTGPSTSYEEKAGHESQVAERTDYNLVSFPRYVLYAQAGLVAGVAIVCFTLGALMGSAFFRGQPDVPIVAKPCTISGFVEVTQGVVKKGDEGAVVVVLPFDVQKLDERSPVEGLRPKDAPPDETHRGLSILRTIGGAYAKADRTGKYEVRVPRQGKYFVLVISRAKAGKAGEVDSLDLRKIARFFENATELIGGQKYQFSEERLLADRKFDVSFE</sequence>
<evidence type="ECO:0000256" key="1">
    <source>
        <dbReference type="SAM" id="MobiDB-lite"/>
    </source>
</evidence>
<evidence type="ECO:0000256" key="2">
    <source>
        <dbReference type="SAM" id="Phobius"/>
    </source>
</evidence>
<dbReference type="KEGG" id="aagg:ETAA8_13730"/>
<feature type="compositionally biased region" description="Low complexity" evidence="1">
    <location>
        <begin position="75"/>
        <end position="86"/>
    </location>
</feature>
<evidence type="ECO:0000313" key="4">
    <source>
        <dbReference type="Proteomes" id="UP000315017"/>
    </source>
</evidence>
<protein>
    <submittedName>
        <fullName evidence="3">Uncharacterized protein</fullName>
    </submittedName>
</protein>
<proteinExistence type="predicted"/>
<keyword evidence="2" id="KW-1133">Transmembrane helix</keyword>
<feature type="transmembrane region" description="Helical" evidence="2">
    <location>
        <begin position="120"/>
        <end position="142"/>
    </location>
</feature>
<dbReference type="AlphaFoldDB" id="A0A517Y7W3"/>
<accession>A0A517Y7W3</accession>
<name>A0A517Y7W3_9BACT</name>
<gene>
    <name evidence="3" type="ORF">ETAA8_13730</name>
</gene>
<evidence type="ECO:0000313" key="3">
    <source>
        <dbReference type="EMBL" id="QDU26295.1"/>
    </source>
</evidence>
<organism evidence="3 4">
    <name type="scientific">Anatilimnocola aggregata</name>
    <dbReference type="NCBI Taxonomy" id="2528021"/>
    <lineage>
        <taxon>Bacteria</taxon>
        <taxon>Pseudomonadati</taxon>
        <taxon>Planctomycetota</taxon>
        <taxon>Planctomycetia</taxon>
        <taxon>Pirellulales</taxon>
        <taxon>Pirellulaceae</taxon>
        <taxon>Anatilimnocola</taxon>
    </lineage>
</organism>
<reference evidence="3 4" key="1">
    <citation type="submission" date="2019-02" db="EMBL/GenBank/DDBJ databases">
        <title>Deep-cultivation of Planctomycetes and their phenomic and genomic characterization uncovers novel biology.</title>
        <authorList>
            <person name="Wiegand S."/>
            <person name="Jogler M."/>
            <person name="Boedeker C."/>
            <person name="Pinto D."/>
            <person name="Vollmers J."/>
            <person name="Rivas-Marin E."/>
            <person name="Kohn T."/>
            <person name="Peeters S.H."/>
            <person name="Heuer A."/>
            <person name="Rast P."/>
            <person name="Oberbeckmann S."/>
            <person name="Bunk B."/>
            <person name="Jeske O."/>
            <person name="Meyerdierks A."/>
            <person name="Storesund J.E."/>
            <person name="Kallscheuer N."/>
            <person name="Luecker S."/>
            <person name="Lage O.M."/>
            <person name="Pohl T."/>
            <person name="Merkel B.J."/>
            <person name="Hornburger P."/>
            <person name="Mueller R.-W."/>
            <person name="Bruemmer F."/>
            <person name="Labrenz M."/>
            <person name="Spormann A.M."/>
            <person name="Op den Camp H."/>
            <person name="Overmann J."/>
            <person name="Amann R."/>
            <person name="Jetten M.S.M."/>
            <person name="Mascher T."/>
            <person name="Medema M.H."/>
            <person name="Devos D.P."/>
            <person name="Kaster A.-K."/>
            <person name="Ovreas L."/>
            <person name="Rohde M."/>
            <person name="Galperin M.Y."/>
            <person name="Jogler C."/>
        </authorList>
    </citation>
    <scope>NUCLEOTIDE SEQUENCE [LARGE SCALE GENOMIC DNA]</scope>
    <source>
        <strain evidence="3 4">ETA_A8</strain>
    </source>
</reference>
<keyword evidence="4" id="KW-1185">Reference proteome</keyword>